<evidence type="ECO:0000313" key="2">
    <source>
        <dbReference type="EMBL" id="RDS78627.1"/>
    </source>
</evidence>
<protein>
    <submittedName>
        <fullName evidence="2">VOC family protein</fullName>
    </submittedName>
</protein>
<dbReference type="PROSITE" id="PS51819">
    <property type="entry name" value="VOC"/>
    <property type="match status" value="2"/>
</dbReference>
<dbReference type="Gene3D" id="3.10.180.10">
    <property type="entry name" value="2,3-Dihydroxybiphenyl 1,2-Dioxygenase, domain 1"/>
    <property type="match status" value="2"/>
</dbReference>
<dbReference type="RefSeq" id="WP_115491948.1">
    <property type="nucleotide sequence ID" value="NZ_JACHWW010000001.1"/>
</dbReference>
<comment type="caution">
    <text evidence="2">The sequence shown here is derived from an EMBL/GenBank/DDBJ whole genome shotgun (WGS) entry which is preliminary data.</text>
</comment>
<dbReference type="CDD" id="cd07247">
    <property type="entry name" value="SgaA_N_like"/>
    <property type="match status" value="2"/>
</dbReference>
<dbReference type="InterPro" id="IPR004360">
    <property type="entry name" value="Glyas_Fos-R_dOase_dom"/>
</dbReference>
<dbReference type="InterPro" id="IPR052164">
    <property type="entry name" value="Anthracycline_SecMetBiosynth"/>
</dbReference>
<name>A0A395LQ95_9SPHN</name>
<sequence length="269" mass="28556">MTEDRGSFIWYELMTDDPAGARAFYRAVVGWEIEAEGQALPTGGTYRMIVRSDGGFAGGVLELTADMKAGGAAPGWLGYIHHPDVDGAVSALKDAGGAVHMPPMDMPGVGRMSMVADPQGAVFYVMSPTPPADDPEAKSDVFSVDQAQHMRWNELWTTDQDAAVALYAELFGWTQESAMPMGEMGDYRFIENDGVGIGAVGKAQPDGEGSRWQYFAGVDDIDRACAAVTQNGGKLLSDPQQIPGGEYTVYAHDPQGATIGLVGPRSQGA</sequence>
<keyword evidence="3" id="KW-1185">Reference proteome</keyword>
<dbReference type="PANTHER" id="PTHR33993">
    <property type="entry name" value="GLYOXALASE-RELATED"/>
    <property type="match status" value="1"/>
</dbReference>
<gene>
    <name evidence="2" type="ORF">DL238_09015</name>
</gene>
<dbReference type="Pfam" id="PF00903">
    <property type="entry name" value="Glyoxalase"/>
    <property type="match status" value="2"/>
</dbReference>
<dbReference type="OrthoDB" id="9793039at2"/>
<dbReference type="AlphaFoldDB" id="A0A395LQ95"/>
<feature type="domain" description="VOC" evidence="1">
    <location>
        <begin position="7"/>
        <end position="128"/>
    </location>
</feature>
<dbReference type="InterPro" id="IPR029068">
    <property type="entry name" value="Glyas_Bleomycin-R_OHBP_Dase"/>
</dbReference>
<dbReference type="SUPFAM" id="SSF54593">
    <property type="entry name" value="Glyoxalase/Bleomycin resistance protein/Dihydroxybiphenyl dioxygenase"/>
    <property type="match status" value="2"/>
</dbReference>
<reference evidence="2 3" key="1">
    <citation type="submission" date="2018-07" db="EMBL/GenBank/DDBJ databases">
        <title>Erythrobacter nanhaiensis sp. nov., a novel member of the genus Erythrobacter isolated from the South China Sea.</title>
        <authorList>
            <person name="Chen X."/>
            <person name="Liu J."/>
        </authorList>
    </citation>
    <scope>NUCLEOTIDE SEQUENCE [LARGE SCALE GENOMIC DNA]</scope>
    <source>
        <strain evidence="2 3">S-5</strain>
    </source>
</reference>
<proteinExistence type="predicted"/>
<organism evidence="2 3">
    <name type="scientific">Alteriqipengyuania lutimaris</name>
    <dbReference type="NCBI Taxonomy" id="1538146"/>
    <lineage>
        <taxon>Bacteria</taxon>
        <taxon>Pseudomonadati</taxon>
        <taxon>Pseudomonadota</taxon>
        <taxon>Alphaproteobacteria</taxon>
        <taxon>Sphingomonadales</taxon>
        <taxon>Erythrobacteraceae</taxon>
        <taxon>Alteriqipengyuania</taxon>
    </lineage>
</organism>
<evidence type="ECO:0000259" key="1">
    <source>
        <dbReference type="PROSITE" id="PS51819"/>
    </source>
</evidence>
<dbReference type="Proteomes" id="UP000254101">
    <property type="component" value="Unassembled WGS sequence"/>
</dbReference>
<dbReference type="InterPro" id="IPR037523">
    <property type="entry name" value="VOC_core"/>
</dbReference>
<dbReference type="EMBL" id="QRBB01000001">
    <property type="protein sequence ID" value="RDS78627.1"/>
    <property type="molecule type" value="Genomic_DNA"/>
</dbReference>
<dbReference type="PANTHER" id="PTHR33993:SF14">
    <property type="entry name" value="GB|AAF24581.1"/>
    <property type="match status" value="1"/>
</dbReference>
<accession>A0A395LQ95</accession>
<feature type="domain" description="VOC" evidence="1">
    <location>
        <begin position="149"/>
        <end position="264"/>
    </location>
</feature>
<evidence type="ECO:0000313" key="3">
    <source>
        <dbReference type="Proteomes" id="UP000254101"/>
    </source>
</evidence>